<reference evidence="1 2" key="1">
    <citation type="journal article" date="2018" name="Sci. Rep.">
        <title>Genome Features and Biochemical Characteristics of a Robust, Fast Growing and Naturally Transformable Cyanobacterium Synechococcus elongatus PCC 11801 Isolated from India.</title>
        <authorList>
            <person name="Jaiswal D."/>
            <person name="Sengupta A."/>
            <person name="Sohoni S."/>
            <person name="Sengupta S."/>
            <person name="Phadnavis A.G."/>
            <person name="Pakrasi H.B."/>
            <person name="Wangikar P.P."/>
        </authorList>
    </citation>
    <scope>NUCLEOTIDE SEQUENCE [LARGE SCALE GENOMIC DNA]</scope>
    <source>
        <strain evidence="1 2">PCC 11801</strain>
    </source>
</reference>
<dbReference type="Proteomes" id="UP000267249">
    <property type="component" value="Chromosome"/>
</dbReference>
<dbReference type="RefSeq" id="WP_208674797.1">
    <property type="nucleotide sequence ID" value="NZ_CP030139.2"/>
</dbReference>
<dbReference type="AlphaFoldDB" id="A0AAN1QL54"/>
<protein>
    <submittedName>
        <fullName evidence="1">Uncharacterized protein</fullName>
    </submittedName>
</protein>
<name>A0AAN1QL54_SYNEL</name>
<evidence type="ECO:0000313" key="2">
    <source>
        <dbReference type="Proteomes" id="UP000267249"/>
    </source>
</evidence>
<sequence length="117" mass="12619">MGKRRLLGLAIGSTAIGLLGYWAGTELLREPSLAEIYPGPWQTQPLAELDSSLSRYTVPNCKPYRYRANQLDPEIGEYLVACPAEGGQPPLAYLVQLPLQKVVSGPFPLDPALAAAP</sequence>
<evidence type="ECO:0000313" key="1">
    <source>
        <dbReference type="EMBL" id="AZB71467.1"/>
    </source>
</evidence>
<gene>
    <name evidence="1" type="ORF">DOP62_00860</name>
</gene>
<proteinExistence type="predicted"/>
<organism evidence="1 2">
    <name type="scientific">Synechococcus elongatus PCC 11801</name>
    <dbReference type="NCBI Taxonomy" id="2219813"/>
    <lineage>
        <taxon>Bacteria</taxon>
        <taxon>Bacillati</taxon>
        <taxon>Cyanobacteriota</taxon>
        <taxon>Cyanophyceae</taxon>
        <taxon>Synechococcales</taxon>
        <taxon>Synechococcaceae</taxon>
        <taxon>Synechococcus</taxon>
    </lineage>
</organism>
<accession>A0AAN1QL54</accession>
<dbReference type="EMBL" id="CP030139">
    <property type="protein sequence ID" value="AZB71467.1"/>
    <property type="molecule type" value="Genomic_DNA"/>
</dbReference>